<gene>
    <name evidence="13" type="primary">secG</name>
    <name evidence="14" type="ORF">A8135_02565</name>
    <name evidence="13" type="ORF">Ljam_1681</name>
</gene>
<evidence type="ECO:0000313" key="15">
    <source>
        <dbReference type="Proteomes" id="UP000054715"/>
    </source>
</evidence>
<dbReference type="RefSeq" id="WP_058449600.1">
    <property type="nucleotide sequence ID" value="NZ_CAAAJF010000008.1"/>
</dbReference>
<dbReference type="GO" id="GO:0043952">
    <property type="term" value="P:protein transport by the Sec complex"/>
    <property type="evidence" value="ECO:0007669"/>
    <property type="project" value="TreeGrafter"/>
</dbReference>
<dbReference type="OrthoDB" id="9813947at2"/>
<dbReference type="PANTHER" id="PTHR34182">
    <property type="entry name" value="PROTEIN-EXPORT MEMBRANE PROTEIN SECG"/>
    <property type="match status" value="1"/>
</dbReference>
<reference evidence="14 16" key="2">
    <citation type="submission" date="2016-05" db="EMBL/GenBank/DDBJ databases">
        <authorList>
            <person name="Prochazka B."/>
            <person name="Indra A."/>
            <person name="Hasenberger P."/>
            <person name="Blaschitz M."/>
            <person name="Wagner L."/>
            <person name="Wewalka G."/>
            <person name="Sorschag S."/>
            <person name="Schmid D."/>
            <person name="Ruppitsch W."/>
        </authorList>
    </citation>
    <scope>NUCLEOTIDE SEQUENCE [LARGE SCALE GENOMIC DNA]</scope>
    <source>
        <strain evidence="14 16">974010_12</strain>
    </source>
</reference>
<evidence type="ECO:0000313" key="14">
    <source>
        <dbReference type="EMBL" id="OCH97739.1"/>
    </source>
</evidence>
<dbReference type="PANTHER" id="PTHR34182:SF1">
    <property type="entry name" value="PROTEIN-EXPORT MEMBRANE PROTEIN SECG"/>
    <property type="match status" value="1"/>
</dbReference>
<comment type="function">
    <text evidence="11">Involved in protein export. Participates in an early event of protein translocation.</text>
</comment>
<dbReference type="STRING" id="455.Ljam_1681"/>
<dbReference type="EMBL" id="LYOZ01000026">
    <property type="protein sequence ID" value="OCH97739.1"/>
    <property type="molecule type" value="Genomic_DNA"/>
</dbReference>
<keyword evidence="4 11" id="KW-0813">Transport</keyword>
<feature type="transmembrane region" description="Helical" evidence="11">
    <location>
        <begin position="51"/>
        <end position="74"/>
    </location>
</feature>
<keyword evidence="9 11" id="KW-0811">Translocation</keyword>
<evidence type="ECO:0000256" key="1">
    <source>
        <dbReference type="ARBA" id="ARBA00004651"/>
    </source>
</evidence>
<comment type="caution">
    <text evidence="13">The sequence shown here is derived from an EMBL/GenBank/DDBJ whole genome shotgun (WGS) entry which is preliminary data.</text>
</comment>
<dbReference type="GO" id="GO:0009306">
    <property type="term" value="P:protein secretion"/>
    <property type="evidence" value="ECO:0007669"/>
    <property type="project" value="UniProtKB-UniRule"/>
</dbReference>
<dbReference type="PRINTS" id="PR01651">
    <property type="entry name" value="SECGEXPORT"/>
</dbReference>
<dbReference type="EMBL" id="LNYG01000013">
    <property type="protein sequence ID" value="KTD07486.1"/>
    <property type="molecule type" value="Genomic_DNA"/>
</dbReference>
<keyword evidence="8 11" id="KW-1133">Transmembrane helix</keyword>
<keyword evidence="6 11" id="KW-0812">Transmembrane</keyword>
<name>A0A0W0UHW1_9GAMM</name>
<evidence type="ECO:0000256" key="4">
    <source>
        <dbReference type="ARBA" id="ARBA00022448"/>
    </source>
</evidence>
<comment type="caution">
    <text evidence="11">Lacks conserved residue(s) required for the propagation of feature annotation.</text>
</comment>
<dbReference type="Pfam" id="PF03840">
    <property type="entry name" value="SecG"/>
    <property type="match status" value="1"/>
</dbReference>
<dbReference type="AlphaFoldDB" id="A0A0W0UHW1"/>
<dbReference type="PATRIC" id="fig|455.5.peg.1773"/>
<evidence type="ECO:0000256" key="6">
    <source>
        <dbReference type="ARBA" id="ARBA00022692"/>
    </source>
</evidence>
<evidence type="ECO:0000256" key="8">
    <source>
        <dbReference type="ARBA" id="ARBA00022989"/>
    </source>
</evidence>
<reference evidence="13 15" key="1">
    <citation type="submission" date="2015-11" db="EMBL/GenBank/DDBJ databases">
        <title>Genomic analysis of 38 Legionella species identifies large and diverse effector repertoires.</title>
        <authorList>
            <person name="Burstein D."/>
            <person name="Amaro F."/>
            <person name="Zusman T."/>
            <person name="Lifshitz Z."/>
            <person name="Cohen O."/>
            <person name="Gilbert J.A."/>
            <person name="Pupko T."/>
            <person name="Shuman H.A."/>
            <person name="Segal G."/>
        </authorList>
    </citation>
    <scope>NUCLEOTIDE SEQUENCE [LARGE SCALE GENOMIC DNA]</scope>
    <source>
        <strain evidence="13 15">JA-26-G1-E2</strain>
    </source>
</reference>
<keyword evidence="5 11" id="KW-1003">Cell membrane</keyword>
<sequence>MYQLILMIHVLIAIVLIGLVLIQHGKGADIGAAFGSGASNTVFGSQGTGSFLFKLTGGLALTFFVTSLSLSYMVSSQYQKTAQQAIPQQTSIPENKIPVPVDSSKSGKQ</sequence>
<keyword evidence="16" id="KW-1185">Reference proteome</keyword>
<dbReference type="Proteomes" id="UP000093336">
    <property type="component" value="Unassembled WGS sequence"/>
</dbReference>
<protein>
    <recommendedName>
        <fullName evidence="3 11">Protein-export membrane protein SecG</fullName>
    </recommendedName>
</protein>
<evidence type="ECO:0000256" key="3">
    <source>
        <dbReference type="ARBA" id="ARBA00017876"/>
    </source>
</evidence>
<keyword evidence="10 11" id="KW-0472">Membrane</keyword>
<evidence type="ECO:0000256" key="9">
    <source>
        <dbReference type="ARBA" id="ARBA00023010"/>
    </source>
</evidence>
<evidence type="ECO:0000256" key="2">
    <source>
        <dbReference type="ARBA" id="ARBA00008445"/>
    </source>
</evidence>
<dbReference type="InterPro" id="IPR004692">
    <property type="entry name" value="SecG"/>
</dbReference>
<feature type="region of interest" description="Disordered" evidence="12">
    <location>
        <begin position="85"/>
        <end position="109"/>
    </location>
</feature>
<evidence type="ECO:0000256" key="11">
    <source>
        <dbReference type="RuleBase" id="RU365087"/>
    </source>
</evidence>
<evidence type="ECO:0000256" key="7">
    <source>
        <dbReference type="ARBA" id="ARBA00022927"/>
    </source>
</evidence>
<comment type="similarity">
    <text evidence="2 11">Belongs to the SecG family.</text>
</comment>
<keyword evidence="7 11" id="KW-0653">Protein transport</keyword>
<evidence type="ECO:0000256" key="12">
    <source>
        <dbReference type="SAM" id="MobiDB-lite"/>
    </source>
</evidence>
<evidence type="ECO:0000313" key="13">
    <source>
        <dbReference type="EMBL" id="KTD07486.1"/>
    </source>
</evidence>
<accession>A0A0W0UHW1</accession>
<dbReference type="GO" id="GO:0005886">
    <property type="term" value="C:plasma membrane"/>
    <property type="evidence" value="ECO:0007669"/>
    <property type="project" value="UniProtKB-SubCell"/>
</dbReference>
<evidence type="ECO:0000256" key="10">
    <source>
        <dbReference type="ARBA" id="ARBA00023136"/>
    </source>
</evidence>
<dbReference type="GO" id="GO:0015450">
    <property type="term" value="F:protein-transporting ATPase activity"/>
    <property type="evidence" value="ECO:0007669"/>
    <property type="project" value="UniProtKB-UniRule"/>
</dbReference>
<dbReference type="NCBIfam" id="TIGR00810">
    <property type="entry name" value="secG"/>
    <property type="match status" value="1"/>
</dbReference>
<evidence type="ECO:0000256" key="5">
    <source>
        <dbReference type="ARBA" id="ARBA00022475"/>
    </source>
</evidence>
<proteinExistence type="inferred from homology"/>
<dbReference type="GO" id="GO:0065002">
    <property type="term" value="P:intracellular protein transmembrane transport"/>
    <property type="evidence" value="ECO:0007669"/>
    <property type="project" value="TreeGrafter"/>
</dbReference>
<organism evidence="13 15">
    <name type="scientific">Legionella jamestowniensis</name>
    <dbReference type="NCBI Taxonomy" id="455"/>
    <lineage>
        <taxon>Bacteria</taxon>
        <taxon>Pseudomonadati</taxon>
        <taxon>Pseudomonadota</taxon>
        <taxon>Gammaproteobacteria</taxon>
        <taxon>Legionellales</taxon>
        <taxon>Legionellaceae</taxon>
        <taxon>Legionella</taxon>
    </lineage>
</organism>
<dbReference type="Proteomes" id="UP000054715">
    <property type="component" value="Unassembled WGS sequence"/>
</dbReference>
<comment type="subcellular location">
    <subcellularLocation>
        <location evidence="1 11">Cell membrane</location>
        <topology evidence="1 11">Multi-pass membrane protein</topology>
    </subcellularLocation>
</comment>
<evidence type="ECO:0000313" key="16">
    <source>
        <dbReference type="Proteomes" id="UP000093336"/>
    </source>
</evidence>